<reference evidence="1" key="1">
    <citation type="submission" date="2018-10" db="EMBL/GenBank/DDBJ databases">
        <title>Hidden diversity of soil giant viruses.</title>
        <authorList>
            <person name="Schulz F."/>
            <person name="Alteio L."/>
            <person name="Goudeau D."/>
            <person name="Ryan E.M."/>
            <person name="Malmstrom R.R."/>
            <person name="Blanchard J."/>
            <person name="Woyke T."/>
        </authorList>
    </citation>
    <scope>NUCLEOTIDE SEQUENCE</scope>
    <source>
        <strain evidence="1">FNV1</strain>
    </source>
</reference>
<proteinExistence type="predicted"/>
<sequence length="156" mass="18648">MTNRVLYLTRSSDKYTKYVKTNLRESYTSYNITIHLKELFGDLTRCDNIAKYTRCIVDDVVSQHRDSENMSLISHHNMNKKIKPLIITIDDNLHCDYIIAEFHNQLDKYPVIRNNDKTLCNMIDKYIYEFEYENHKPKIDRINKQFIAHIAVIWNG</sequence>
<dbReference type="EMBL" id="MK072132">
    <property type="protein sequence ID" value="AYV79010.1"/>
    <property type="molecule type" value="Genomic_DNA"/>
</dbReference>
<gene>
    <name evidence="1" type="ORF">Faunusvirus1_30</name>
</gene>
<organism evidence="1">
    <name type="scientific">Faunusvirus sp</name>
    <dbReference type="NCBI Taxonomy" id="2487766"/>
    <lineage>
        <taxon>Viruses</taxon>
        <taxon>Varidnaviria</taxon>
        <taxon>Bamfordvirae</taxon>
        <taxon>Nucleocytoviricota</taxon>
        <taxon>Megaviricetes</taxon>
        <taxon>Imitervirales</taxon>
        <taxon>Mimiviridae</taxon>
    </lineage>
</organism>
<name>A0A3G4ZVY3_9VIRU</name>
<protein>
    <submittedName>
        <fullName evidence="1">Uncharacterized protein</fullName>
    </submittedName>
</protein>
<accession>A0A3G4ZVY3</accession>
<evidence type="ECO:0000313" key="1">
    <source>
        <dbReference type="EMBL" id="AYV79010.1"/>
    </source>
</evidence>